<accession>A0A814PP61</accession>
<evidence type="ECO:0000313" key="1">
    <source>
        <dbReference type="EMBL" id="CAF1108671.1"/>
    </source>
</evidence>
<protein>
    <submittedName>
        <fullName evidence="1">Uncharacterized protein</fullName>
    </submittedName>
</protein>
<dbReference type="EMBL" id="CAJNOJ010000100">
    <property type="protein sequence ID" value="CAF1108671.1"/>
    <property type="molecule type" value="Genomic_DNA"/>
</dbReference>
<proteinExistence type="predicted"/>
<dbReference type="Proteomes" id="UP000663852">
    <property type="component" value="Unassembled WGS sequence"/>
</dbReference>
<name>A0A814PP61_ADIRI</name>
<evidence type="ECO:0000313" key="2">
    <source>
        <dbReference type="Proteomes" id="UP000663852"/>
    </source>
</evidence>
<gene>
    <name evidence="1" type="ORF">EDS130_LOCUS20386</name>
</gene>
<dbReference type="OrthoDB" id="10020226at2759"/>
<reference evidence="1" key="1">
    <citation type="submission" date="2021-02" db="EMBL/GenBank/DDBJ databases">
        <authorList>
            <person name="Nowell W R."/>
        </authorList>
    </citation>
    <scope>NUCLEOTIDE SEQUENCE</scope>
</reference>
<comment type="caution">
    <text evidence="1">The sequence shown here is derived from an EMBL/GenBank/DDBJ whole genome shotgun (WGS) entry which is preliminary data.</text>
</comment>
<dbReference type="AlphaFoldDB" id="A0A814PP61"/>
<sequence length="80" mass="9120">MFAPSVVTAATVPINSWNNDYQTVGYGNYGYGIYTQDVEVHRNPFTGRVNIEREVDFVPIGNHFQPYTGFPAAIRQHYHI</sequence>
<organism evidence="1 2">
    <name type="scientific">Adineta ricciae</name>
    <name type="common">Rotifer</name>
    <dbReference type="NCBI Taxonomy" id="249248"/>
    <lineage>
        <taxon>Eukaryota</taxon>
        <taxon>Metazoa</taxon>
        <taxon>Spiralia</taxon>
        <taxon>Gnathifera</taxon>
        <taxon>Rotifera</taxon>
        <taxon>Eurotatoria</taxon>
        <taxon>Bdelloidea</taxon>
        <taxon>Adinetida</taxon>
        <taxon>Adinetidae</taxon>
        <taxon>Adineta</taxon>
    </lineage>
</organism>